<reference evidence="3" key="1">
    <citation type="journal article" date="2019" name="Int. J. Syst. Evol. Microbiol.">
        <title>The Global Catalogue of Microorganisms (GCM) 10K type strain sequencing project: providing services to taxonomists for standard genome sequencing and annotation.</title>
        <authorList>
            <consortium name="The Broad Institute Genomics Platform"/>
            <consortium name="The Broad Institute Genome Sequencing Center for Infectious Disease"/>
            <person name="Wu L."/>
            <person name="Ma J."/>
        </authorList>
    </citation>
    <scope>NUCLEOTIDE SEQUENCE [LARGE SCALE GENOMIC DNA]</scope>
    <source>
        <strain evidence="3">CCUG 59189</strain>
    </source>
</reference>
<dbReference type="InterPro" id="IPR052539">
    <property type="entry name" value="MGD_biosynthesis_adapter"/>
</dbReference>
<protein>
    <submittedName>
        <fullName evidence="2">Molybdopterin-guanine dinucleotide biosynthesis protein B</fullName>
    </submittedName>
</protein>
<evidence type="ECO:0000259" key="1">
    <source>
        <dbReference type="Pfam" id="PF03205"/>
    </source>
</evidence>
<evidence type="ECO:0000313" key="2">
    <source>
        <dbReference type="EMBL" id="MFD1175725.1"/>
    </source>
</evidence>
<accession>A0ABW3RU96</accession>
<dbReference type="Gene3D" id="3.40.50.300">
    <property type="entry name" value="P-loop containing nucleotide triphosphate hydrolases"/>
    <property type="match status" value="1"/>
</dbReference>
<dbReference type="PANTHER" id="PTHR40072">
    <property type="entry name" value="MOLYBDOPTERIN-GUANINE DINUCLEOTIDE BIOSYNTHESIS ADAPTER PROTEIN-RELATED"/>
    <property type="match status" value="1"/>
</dbReference>
<feature type="domain" description="Molybdopterin-guanine dinucleotide biosynthesis protein B (MobB)" evidence="1">
    <location>
        <begin position="4"/>
        <end position="130"/>
    </location>
</feature>
<dbReference type="SUPFAM" id="SSF52540">
    <property type="entry name" value="P-loop containing nucleoside triphosphate hydrolases"/>
    <property type="match status" value="1"/>
</dbReference>
<organism evidence="2 3">
    <name type="scientific">Paenibacillus puldeungensis</name>
    <dbReference type="NCBI Taxonomy" id="696536"/>
    <lineage>
        <taxon>Bacteria</taxon>
        <taxon>Bacillati</taxon>
        <taxon>Bacillota</taxon>
        <taxon>Bacilli</taxon>
        <taxon>Bacillales</taxon>
        <taxon>Paenibacillaceae</taxon>
        <taxon>Paenibacillus</taxon>
    </lineage>
</organism>
<proteinExistence type="predicted"/>
<gene>
    <name evidence="2" type="primary">mobB</name>
    <name evidence="2" type="ORF">ACFQ3W_05325</name>
</gene>
<name>A0ABW3RU96_9BACL</name>
<dbReference type="RefSeq" id="WP_379317387.1">
    <property type="nucleotide sequence ID" value="NZ_JBHTLM010000003.1"/>
</dbReference>
<keyword evidence="3" id="KW-1185">Reference proteome</keyword>
<evidence type="ECO:0000313" key="3">
    <source>
        <dbReference type="Proteomes" id="UP001597262"/>
    </source>
</evidence>
<dbReference type="Pfam" id="PF03205">
    <property type="entry name" value="MobB"/>
    <property type="match status" value="1"/>
</dbReference>
<dbReference type="NCBIfam" id="TIGR00176">
    <property type="entry name" value="mobB"/>
    <property type="match status" value="1"/>
</dbReference>
<sequence length="167" mass="18878">MPPVVQIVGFKNSGKTTLITRLLHLFNGMNLKVAVIKHDVHGFEVDREGTDTYLFRETGAAAAAIVSPWRTAIVEEQETPLSELIEHFAAYDLILVEGFKQAHYPKLVLLRGPEDVALLEQSNHICAIVQSELAEKRLSDEQAYFNLPCFQRNEMERIAQFITQTLL</sequence>
<comment type="caution">
    <text evidence="2">The sequence shown here is derived from an EMBL/GenBank/DDBJ whole genome shotgun (WGS) entry which is preliminary data.</text>
</comment>
<dbReference type="PANTHER" id="PTHR40072:SF1">
    <property type="entry name" value="MOLYBDOPTERIN-GUANINE DINUCLEOTIDE BIOSYNTHESIS ADAPTER PROTEIN"/>
    <property type="match status" value="1"/>
</dbReference>
<dbReference type="InterPro" id="IPR004435">
    <property type="entry name" value="MobB_dom"/>
</dbReference>
<dbReference type="Proteomes" id="UP001597262">
    <property type="component" value="Unassembled WGS sequence"/>
</dbReference>
<dbReference type="EMBL" id="JBHTLM010000003">
    <property type="protein sequence ID" value="MFD1175725.1"/>
    <property type="molecule type" value="Genomic_DNA"/>
</dbReference>
<dbReference type="CDD" id="cd03116">
    <property type="entry name" value="MobB"/>
    <property type="match status" value="1"/>
</dbReference>
<dbReference type="InterPro" id="IPR027417">
    <property type="entry name" value="P-loop_NTPase"/>
</dbReference>